<feature type="compositionally biased region" description="Pro residues" evidence="2">
    <location>
        <begin position="330"/>
        <end position="343"/>
    </location>
</feature>
<dbReference type="OrthoDB" id="2129491at2759"/>
<dbReference type="OMA" id="VHKRIWN"/>
<feature type="region of interest" description="Disordered" evidence="2">
    <location>
        <begin position="317"/>
        <end position="343"/>
    </location>
</feature>
<evidence type="ECO:0000259" key="3">
    <source>
        <dbReference type="PROSITE" id="PS51455"/>
    </source>
</evidence>
<evidence type="ECO:0000313" key="5">
    <source>
        <dbReference type="Proteomes" id="UP000751190"/>
    </source>
</evidence>
<dbReference type="GO" id="GO:0005886">
    <property type="term" value="C:plasma membrane"/>
    <property type="evidence" value="ECO:0007669"/>
    <property type="project" value="TreeGrafter"/>
</dbReference>
<dbReference type="EMBL" id="JAGTXO010000032">
    <property type="protein sequence ID" value="KAG8460481.1"/>
    <property type="molecule type" value="Genomic_DNA"/>
</dbReference>
<gene>
    <name evidence="4" type="ORF">KFE25_013131</name>
</gene>
<sequence length="343" mass="37437">MRQDGVLTALAEGESSPACAIVNVGGEMCWTHSDEHFARVRAAHGVPDGFARGLDLRALRPSGGKGGQRIGHSADGRYLVKELSAGDHASLRFHAAALCARMLAPDSLLSPLLLHFERAGRRYLAMLNALPAAPGLRWHRRYDLKGNRDDKLVEEDGERIAEAHKRWWHWHTCWYGCDMLPGCATAARVRYVRGKEAAFRVRFAVGIAAARRIAAMTAADSALLAARGLIDYSLVVGILLLSPLSPVPDVDGRRQLVVRRADATYVFYVSIIDFLQRWTWCTRLAWLLKLPCAPKPQATVPPGQYARQFARSAALRFTAGGGDGDGGPVIDPPSPALAPKPRP</sequence>
<dbReference type="Proteomes" id="UP000751190">
    <property type="component" value="Unassembled WGS sequence"/>
</dbReference>
<dbReference type="Gene3D" id="3.30.810.10">
    <property type="entry name" value="2-Layer Sandwich"/>
    <property type="match status" value="1"/>
</dbReference>
<dbReference type="AlphaFoldDB" id="A0A8J5X467"/>
<reference evidence="4" key="1">
    <citation type="submission" date="2021-05" db="EMBL/GenBank/DDBJ databases">
        <title>The genome of the haptophyte Pavlova lutheri (Diacronema luteri, Pavlovales) - a model for lipid biosynthesis in eukaryotic algae.</title>
        <authorList>
            <person name="Hulatt C.J."/>
            <person name="Posewitz M.C."/>
        </authorList>
    </citation>
    <scope>NUCLEOTIDE SEQUENCE</scope>
    <source>
        <strain evidence="4">NIVA-4/92</strain>
    </source>
</reference>
<protein>
    <recommendedName>
        <fullName evidence="3">PIPK domain-containing protein</fullName>
    </recommendedName>
</protein>
<dbReference type="SUPFAM" id="SSF56104">
    <property type="entry name" value="SAICAR synthase-like"/>
    <property type="match status" value="1"/>
</dbReference>
<evidence type="ECO:0000313" key="4">
    <source>
        <dbReference type="EMBL" id="KAG8460481.1"/>
    </source>
</evidence>
<dbReference type="Pfam" id="PF01504">
    <property type="entry name" value="PIP5K"/>
    <property type="match status" value="1"/>
</dbReference>
<dbReference type="PANTHER" id="PTHR23086">
    <property type="entry name" value="PHOSPHATIDYLINOSITOL-4-PHOSPHATE 5-KINASE"/>
    <property type="match status" value="1"/>
</dbReference>
<dbReference type="GO" id="GO:0016308">
    <property type="term" value="F:1-phosphatidylinositol-4-phosphate 5-kinase activity"/>
    <property type="evidence" value="ECO:0007669"/>
    <property type="project" value="TreeGrafter"/>
</dbReference>
<keyword evidence="5" id="KW-1185">Reference proteome</keyword>
<evidence type="ECO:0000256" key="1">
    <source>
        <dbReference type="PROSITE-ProRule" id="PRU00781"/>
    </source>
</evidence>
<dbReference type="GO" id="GO:0046854">
    <property type="term" value="P:phosphatidylinositol phosphate biosynthetic process"/>
    <property type="evidence" value="ECO:0007669"/>
    <property type="project" value="TreeGrafter"/>
</dbReference>
<organism evidence="4 5">
    <name type="scientific">Diacronema lutheri</name>
    <name type="common">Unicellular marine alga</name>
    <name type="synonym">Monochrysis lutheri</name>
    <dbReference type="NCBI Taxonomy" id="2081491"/>
    <lineage>
        <taxon>Eukaryota</taxon>
        <taxon>Haptista</taxon>
        <taxon>Haptophyta</taxon>
        <taxon>Pavlovophyceae</taxon>
        <taxon>Pavlovales</taxon>
        <taxon>Pavlovaceae</taxon>
        <taxon>Diacronema</taxon>
    </lineage>
</organism>
<keyword evidence="1" id="KW-0067">ATP-binding</keyword>
<dbReference type="InterPro" id="IPR027483">
    <property type="entry name" value="PInositol-4-P-4/5-kinase_C_sf"/>
</dbReference>
<evidence type="ECO:0000256" key="2">
    <source>
        <dbReference type="SAM" id="MobiDB-lite"/>
    </source>
</evidence>
<accession>A0A8J5X467</accession>
<dbReference type="GO" id="GO:0005524">
    <property type="term" value="F:ATP binding"/>
    <property type="evidence" value="ECO:0007669"/>
    <property type="project" value="UniProtKB-UniRule"/>
</dbReference>
<keyword evidence="1" id="KW-0547">Nucleotide-binding</keyword>
<dbReference type="SMART" id="SM00330">
    <property type="entry name" value="PIPKc"/>
    <property type="match status" value="1"/>
</dbReference>
<proteinExistence type="predicted"/>
<name>A0A8J5X467_DIALT</name>
<dbReference type="PROSITE" id="PS51455">
    <property type="entry name" value="PIPK"/>
    <property type="match status" value="1"/>
</dbReference>
<comment type="caution">
    <text evidence="4">The sequence shown here is derived from an EMBL/GenBank/DDBJ whole genome shotgun (WGS) entry which is preliminary data.</text>
</comment>
<keyword evidence="1" id="KW-0808">Transferase</keyword>
<feature type="domain" description="PIPK" evidence="3">
    <location>
        <begin position="1"/>
        <end position="317"/>
    </location>
</feature>
<dbReference type="InterPro" id="IPR002498">
    <property type="entry name" value="PInositol-4-P-4/5-kinase_core"/>
</dbReference>
<dbReference type="PANTHER" id="PTHR23086:SF8">
    <property type="entry name" value="PHOSPHATIDYLINOSITOL 5-PHOSPHATE 4-KINASE, ISOFORM A"/>
    <property type="match status" value="1"/>
</dbReference>
<dbReference type="InterPro" id="IPR023610">
    <property type="entry name" value="PInositol-4/5-P-5/4-kinase"/>
</dbReference>
<keyword evidence="1" id="KW-0418">Kinase</keyword>